<evidence type="ECO:0000256" key="5">
    <source>
        <dbReference type="ARBA" id="ARBA00022692"/>
    </source>
</evidence>
<dbReference type="Proteomes" id="UP000192917">
    <property type="component" value="Unassembled WGS sequence"/>
</dbReference>
<evidence type="ECO:0000256" key="3">
    <source>
        <dbReference type="ARBA" id="ARBA00022448"/>
    </source>
</evidence>
<feature type="transmembrane region" description="Helical" evidence="9">
    <location>
        <begin position="234"/>
        <end position="256"/>
    </location>
</feature>
<dbReference type="STRING" id="560819.SAMN05428998_14910"/>
<keyword evidence="7 9" id="KW-0472">Membrane</keyword>
<gene>
    <name evidence="10" type="ORF">SAMN05428998_14910</name>
</gene>
<feature type="transmembrane region" description="Helical" evidence="9">
    <location>
        <begin position="140"/>
        <end position="169"/>
    </location>
</feature>
<feature type="transmembrane region" description="Helical" evidence="9">
    <location>
        <begin position="12"/>
        <end position="41"/>
    </location>
</feature>
<feature type="transmembrane region" description="Helical" evidence="9">
    <location>
        <begin position="62"/>
        <end position="82"/>
    </location>
</feature>
<dbReference type="Pfam" id="PF01594">
    <property type="entry name" value="AI-2E_transport"/>
    <property type="match status" value="1"/>
</dbReference>
<keyword evidence="11" id="KW-1185">Reference proteome</keyword>
<evidence type="ECO:0000256" key="9">
    <source>
        <dbReference type="SAM" id="Phobius"/>
    </source>
</evidence>
<dbReference type="GO" id="GO:0055085">
    <property type="term" value="P:transmembrane transport"/>
    <property type="evidence" value="ECO:0007669"/>
    <property type="project" value="TreeGrafter"/>
</dbReference>
<keyword evidence="4" id="KW-1003">Cell membrane</keyword>
<dbReference type="AlphaFoldDB" id="A0A1Y6CWX6"/>
<feature type="transmembrane region" description="Helical" evidence="9">
    <location>
        <begin position="200"/>
        <end position="222"/>
    </location>
</feature>
<feature type="region of interest" description="Disordered" evidence="8">
    <location>
        <begin position="353"/>
        <end position="381"/>
    </location>
</feature>
<dbReference type="PANTHER" id="PTHR21716">
    <property type="entry name" value="TRANSMEMBRANE PROTEIN"/>
    <property type="match status" value="1"/>
</dbReference>
<sequence length="381" mass="40410">MTAERQLRTWAIGLVVFVVLLYLLRDILLPFVAGMAIAYFLDPICDRLERAGLSRTWSTVTVTAGFVVLLLLFLGLLVPMLVDQGGTLVAKLPQLVDLLREGLQTLLAKVQHQADPALFEKIRGAVTEQLGKLTSVLGGLVGGVLTGSLAIANFLSLLFLTPVVAFFLLRDWDRLVERIDGWLPRRQAPTIRRLAREADAILSGYVRGVASVCLILGTFYAIGLTAVGLSSGLIIGLIAGFLSFIPFLGVAIGSLLSIGLALLQFDEHWRILAVAVIFVVGQSAEGNFLTPKLVGDRIGLHPVLVIFALLAGGTLFGFTGVLLAIPVSAVIGVLARYSLSEYLASPLYTAGTGDEPPAVGQPAEQPGGPTGPGAEDRDPPA</sequence>
<reference evidence="10 11" key="1">
    <citation type="submission" date="2017-04" db="EMBL/GenBank/DDBJ databases">
        <authorList>
            <person name="Afonso C.L."/>
            <person name="Miller P.J."/>
            <person name="Scott M.A."/>
            <person name="Spackman E."/>
            <person name="Goraichik I."/>
            <person name="Dimitrov K.M."/>
            <person name="Suarez D.L."/>
            <person name="Swayne D.E."/>
        </authorList>
    </citation>
    <scope>NUCLEOTIDE SEQUENCE [LARGE SCALE GENOMIC DNA]</scope>
    <source>
        <strain evidence="10 11">USBA 355</strain>
    </source>
</reference>
<evidence type="ECO:0000256" key="4">
    <source>
        <dbReference type="ARBA" id="ARBA00022475"/>
    </source>
</evidence>
<accession>A0A1Y6CWX6</accession>
<dbReference type="RefSeq" id="WP_085127098.1">
    <property type="nucleotide sequence ID" value="NZ_FWZX01000049.1"/>
</dbReference>
<dbReference type="GO" id="GO:0005886">
    <property type="term" value="C:plasma membrane"/>
    <property type="evidence" value="ECO:0007669"/>
    <property type="project" value="UniProtKB-SubCell"/>
</dbReference>
<organism evidence="10 11">
    <name type="scientific">Tistlia consotensis USBA 355</name>
    <dbReference type="NCBI Taxonomy" id="560819"/>
    <lineage>
        <taxon>Bacteria</taxon>
        <taxon>Pseudomonadati</taxon>
        <taxon>Pseudomonadota</taxon>
        <taxon>Alphaproteobacteria</taxon>
        <taxon>Rhodospirillales</taxon>
        <taxon>Rhodovibrionaceae</taxon>
        <taxon>Tistlia</taxon>
    </lineage>
</organism>
<dbReference type="PANTHER" id="PTHR21716:SF53">
    <property type="entry name" value="PERMEASE PERM-RELATED"/>
    <property type="match status" value="1"/>
</dbReference>
<keyword evidence="3" id="KW-0813">Transport</keyword>
<feature type="transmembrane region" description="Helical" evidence="9">
    <location>
        <begin position="304"/>
        <end position="335"/>
    </location>
</feature>
<comment type="subcellular location">
    <subcellularLocation>
        <location evidence="1">Cell membrane</location>
        <topology evidence="1">Multi-pass membrane protein</topology>
    </subcellularLocation>
</comment>
<evidence type="ECO:0000256" key="6">
    <source>
        <dbReference type="ARBA" id="ARBA00022989"/>
    </source>
</evidence>
<dbReference type="InterPro" id="IPR002549">
    <property type="entry name" value="AI-2E-like"/>
</dbReference>
<name>A0A1Y6CWX6_9PROT</name>
<evidence type="ECO:0000313" key="10">
    <source>
        <dbReference type="EMBL" id="SMF83273.1"/>
    </source>
</evidence>
<evidence type="ECO:0000313" key="11">
    <source>
        <dbReference type="Proteomes" id="UP000192917"/>
    </source>
</evidence>
<evidence type="ECO:0000256" key="2">
    <source>
        <dbReference type="ARBA" id="ARBA00009773"/>
    </source>
</evidence>
<evidence type="ECO:0000256" key="1">
    <source>
        <dbReference type="ARBA" id="ARBA00004651"/>
    </source>
</evidence>
<evidence type="ECO:0000256" key="8">
    <source>
        <dbReference type="SAM" id="MobiDB-lite"/>
    </source>
</evidence>
<keyword evidence="5 9" id="KW-0812">Transmembrane</keyword>
<dbReference type="EMBL" id="FWZX01000049">
    <property type="protein sequence ID" value="SMF83273.1"/>
    <property type="molecule type" value="Genomic_DNA"/>
</dbReference>
<evidence type="ECO:0000256" key="7">
    <source>
        <dbReference type="ARBA" id="ARBA00023136"/>
    </source>
</evidence>
<keyword evidence="6 9" id="KW-1133">Transmembrane helix</keyword>
<comment type="similarity">
    <text evidence="2">Belongs to the autoinducer-2 exporter (AI-2E) (TC 2.A.86) family.</text>
</comment>
<feature type="transmembrane region" description="Helical" evidence="9">
    <location>
        <begin position="268"/>
        <end position="284"/>
    </location>
</feature>
<proteinExistence type="inferred from homology"/>
<protein>
    <submittedName>
        <fullName evidence="10">Predicted PurR-regulated permease PerM</fullName>
    </submittedName>
</protein>